<organism evidence="4 5">
    <name type="scientific">Gnathostoma spinigerum</name>
    <dbReference type="NCBI Taxonomy" id="75299"/>
    <lineage>
        <taxon>Eukaryota</taxon>
        <taxon>Metazoa</taxon>
        <taxon>Ecdysozoa</taxon>
        <taxon>Nematoda</taxon>
        <taxon>Chromadorea</taxon>
        <taxon>Rhabditida</taxon>
        <taxon>Spirurina</taxon>
        <taxon>Gnathostomatomorpha</taxon>
        <taxon>Gnathostomatoidea</taxon>
        <taxon>Gnathostomatidae</taxon>
        <taxon>Gnathostoma</taxon>
    </lineage>
</organism>
<reference evidence="4 5" key="1">
    <citation type="submission" date="2024-08" db="EMBL/GenBank/DDBJ databases">
        <title>Gnathostoma spinigerum genome.</title>
        <authorList>
            <person name="Gonzalez-Bertolin B."/>
            <person name="Monzon S."/>
            <person name="Zaballos A."/>
            <person name="Jimenez P."/>
            <person name="Dekumyoy P."/>
            <person name="Varona S."/>
            <person name="Cuesta I."/>
            <person name="Sumanam S."/>
            <person name="Adisakwattana P."/>
            <person name="Gasser R.B."/>
            <person name="Hernandez-Gonzalez A."/>
            <person name="Young N.D."/>
            <person name="Perteguer M.J."/>
        </authorList>
    </citation>
    <scope>NUCLEOTIDE SEQUENCE [LARGE SCALE GENOMIC DNA]</scope>
    <source>
        <strain evidence="4">AL3</strain>
        <tissue evidence="4">Liver</tissue>
    </source>
</reference>
<name>A0ABD6ENQ1_9BILA</name>
<gene>
    <name evidence="4" type="ORF">AB6A40_008207</name>
</gene>
<dbReference type="Gene3D" id="3.40.50.300">
    <property type="entry name" value="P-loop containing nucleotide triphosphate hydrolases"/>
    <property type="match status" value="1"/>
</dbReference>
<accession>A0ABD6ENQ1</accession>
<evidence type="ECO:0000256" key="1">
    <source>
        <dbReference type="ARBA" id="ARBA00022741"/>
    </source>
</evidence>
<dbReference type="Proteomes" id="UP001608902">
    <property type="component" value="Unassembled WGS sequence"/>
</dbReference>
<keyword evidence="1" id="KW-0547">Nucleotide-binding</keyword>
<dbReference type="SMART" id="SM00382">
    <property type="entry name" value="AAA"/>
    <property type="match status" value="1"/>
</dbReference>
<dbReference type="GO" id="GO:0005524">
    <property type="term" value="F:ATP binding"/>
    <property type="evidence" value="ECO:0007669"/>
    <property type="project" value="UniProtKB-KW"/>
</dbReference>
<dbReference type="InterPro" id="IPR027417">
    <property type="entry name" value="P-loop_NTPase"/>
</dbReference>
<keyword evidence="2" id="KW-0067">ATP-binding</keyword>
<comment type="caution">
    <text evidence="4">The sequence shown here is derived from an EMBL/GenBank/DDBJ whole genome shotgun (WGS) entry which is preliminary data.</text>
</comment>
<dbReference type="AlphaFoldDB" id="A0ABD6ENQ1"/>
<dbReference type="InterPro" id="IPR003593">
    <property type="entry name" value="AAA+_ATPase"/>
</dbReference>
<feature type="domain" description="AAA+ ATPase" evidence="3">
    <location>
        <begin position="103"/>
        <end position="219"/>
    </location>
</feature>
<evidence type="ECO:0000256" key="2">
    <source>
        <dbReference type="ARBA" id="ARBA00022840"/>
    </source>
</evidence>
<dbReference type="Pfam" id="PF07728">
    <property type="entry name" value="AAA_5"/>
    <property type="match status" value="1"/>
</dbReference>
<sequence>MTLRDVFRWAKRLAVSEYTDWQQCLSDHGYFLLGARCRNTVDECLVIRTLEKYLKRSINPDALFDSRSPYFPKTVSENEQHSNIVLTAVMRRMIVLCYQAWLCNEPVLLVGETGCGKTTVAELLAKIWKKKLFCLNCHQHTETSDLLGSLRPVGNGTFKWVDGVVIEAMKKGHPLLIDEISLAADSVLERLNPLLETSRTLLLTDAGTSADVIYCSDGFEVIATMNPGGDYGKKEVAF</sequence>
<dbReference type="PANTHER" id="PTHR48103:SF2">
    <property type="entry name" value="MIDASIN"/>
    <property type="match status" value="1"/>
</dbReference>
<dbReference type="PANTHER" id="PTHR48103">
    <property type="entry name" value="MIDASIN-RELATED"/>
    <property type="match status" value="1"/>
</dbReference>
<dbReference type="CDD" id="cd00009">
    <property type="entry name" value="AAA"/>
    <property type="match status" value="1"/>
</dbReference>
<proteinExistence type="predicted"/>
<keyword evidence="5" id="KW-1185">Reference proteome</keyword>
<dbReference type="SUPFAM" id="SSF52540">
    <property type="entry name" value="P-loop containing nucleoside triphosphate hydrolases"/>
    <property type="match status" value="1"/>
</dbReference>
<evidence type="ECO:0000313" key="5">
    <source>
        <dbReference type="Proteomes" id="UP001608902"/>
    </source>
</evidence>
<evidence type="ECO:0000313" key="4">
    <source>
        <dbReference type="EMBL" id="MFH4981498.1"/>
    </source>
</evidence>
<dbReference type="InterPro" id="IPR011704">
    <property type="entry name" value="ATPase_dyneun-rel_AAA"/>
</dbReference>
<evidence type="ECO:0000259" key="3">
    <source>
        <dbReference type="SMART" id="SM00382"/>
    </source>
</evidence>
<dbReference type="EMBL" id="JBGFUD010007325">
    <property type="protein sequence ID" value="MFH4981498.1"/>
    <property type="molecule type" value="Genomic_DNA"/>
</dbReference>
<protein>
    <recommendedName>
        <fullName evidence="3">AAA+ ATPase domain-containing protein</fullName>
    </recommendedName>
</protein>